<dbReference type="RefSeq" id="WP_189503408.1">
    <property type="nucleotide sequence ID" value="NZ_BMZQ01000002.1"/>
</dbReference>
<evidence type="ECO:0000259" key="1">
    <source>
        <dbReference type="Pfam" id="PF13524"/>
    </source>
</evidence>
<gene>
    <name evidence="2" type="ORF">GCM10016234_19620</name>
</gene>
<dbReference type="Pfam" id="PF13524">
    <property type="entry name" value="Glyco_trans_1_2"/>
    <property type="match status" value="1"/>
</dbReference>
<dbReference type="Proteomes" id="UP000630142">
    <property type="component" value="Unassembled WGS sequence"/>
</dbReference>
<dbReference type="EMBL" id="BMZQ01000002">
    <property type="protein sequence ID" value="GHD14237.1"/>
    <property type="molecule type" value="Genomic_DNA"/>
</dbReference>
<dbReference type="InterPro" id="IPR055259">
    <property type="entry name" value="YkvP/CgeB_Glyco_trans-like"/>
</dbReference>
<keyword evidence="3" id="KW-1185">Reference proteome</keyword>
<dbReference type="SUPFAM" id="SSF53756">
    <property type="entry name" value="UDP-Glycosyltransferase/glycogen phosphorylase"/>
    <property type="match status" value="1"/>
</dbReference>
<sequence>MNHYPEDPLRILAVAETWQGSNAYAFVRSFRRAGHSVSLLADEWFAASGWQSRPMKAARRLLWPMILREATDAAQREAKQFRPHLFFVFKGIMVSPQAIRAVQAGGGIAINFWPDTSFVDHGKTAAQALPCYDWIFTTKTFGPADLQARFGITNASFLPHGFDPETHKPTAMDRSDATLYGCDASFIGTWSPKKEKLLVALMSALPSLNLKIWGSQWERAGPSLRAYIQRRPIFGAEYAKAIGAAKVNIAILFEGNANAVSGDRLTSRSFHIPASGGFMLHERSDEIAAHFAEDRDCAMFGNPEELADKVRFFLAHDEARNRIAQEGRSRALSSGYSIDDRARTVIDKARALLAARQETVAPSVASTFQLAPSEQASVGPPAASDT</sequence>
<reference evidence="2" key="1">
    <citation type="journal article" date="2014" name="Int. J. Syst. Evol. Microbiol.">
        <title>Complete genome sequence of Corynebacterium casei LMG S-19264T (=DSM 44701T), isolated from a smear-ripened cheese.</title>
        <authorList>
            <consortium name="US DOE Joint Genome Institute (JGI-PGF)"/>
            <person name="Walter F."/>
            <person name="Albersmeier A."/>
            <person name="Kalinowski J."/>
            <person name="Ruckert C."/>
        </authorList>
    </citation>
    <scope>NUCLEOTIDE SEQUENCE</scope>
    <source>
        <strain evidence="2">KCTC 42249</strain>
    </source>
</reference>
<reference evidence="2" key="2">
    <citation type="submission" date="2020-09" db="EMBL/GenBank/DDBJ databases">
        <authorList>
            <person name="Sun Q."/>
            <person name="Kim S."/>
        </authorList>
    </citation>
    <scope>NUCLEOTIDE SEQUENCE</scope>
    <source>
        <strain evidence="2">KCTC 42249</strain>
    </source>
</reference>
<dbReference type="AlphaFoldDB" id="A0A8J3GKV9"/>
<evidence type="ECO:0000313" key="2">
    <source>
        <dbReference type="EMBL" id="GHD14237.1"/>
    </source>
</evidence>
<feature type="domain" description="Spore protein YkvP/CgeB glycosyl transferase-like" evidence="1">
    <location>
        <begin position="197"/>
        <end position="346"/>
    </location>
</feature>
<protein>
    <recommendedName>
        <fullName evidence="1">Spore protein YkvP/CgeB glycosyl transferase-like domain-containing protein</fullName>
    </recommendedName>
</protein>
<proteinExistence type="predicted"/>
<organism evidence="2 3">
    <name type="scientific">Tianweitania populi</name>
    <dbReference type="NCBI Taxonomy" id="1607949"/>
    <lineage>
        <taxon>Bacteria</taxon>
        <taxon>Pseudomonadati</taxon>
        <taxon>Pseudomonadota</taxon>
        <taxon>Alphaproteobacteria</taxon>
        <taxon>Hyphomicrobiales</taxon>
        <taxon>Phyllobacteriaceae</taxon>
        <taxon>Tianweitania</taxon>
    </lineage>
</organism>
<evidence type="ECO:0000313" key="3">
    <source>
        <dbReference type="Proteomes" id="UP000630142"/>
    </source>
</evidence>
<name>A0A8J3GKV9_9HYPH</name>
<accession>A0A8J3GKV9</accession>
<comment type="caution">
    <text evidence="2">The sequence shown here is derived from an EMBL/GenBank/DDBJ whole genome shotgun (WGS) entry which is preliminary data.</text>
</comment>